<evidence type="ECO:0000313" key="3">
    <source>
        <dbReference type="EMBL" id="JAS66580.1"/>
    </source>
</evidence>
<feature type="transmembrane region" description="Helical" evidence="1">
    <location>
        <begin position="94"/>
        <end position="116"/>
    </location>
</feature>
<evidence type="ECO:0000313" key="2">
    <source>
        <dbReference type="EMBL" id="JAS59752.1"/>
    </source>
</evidence>
<keyword evidence="1" id="KW-0812">Transmembrane</keyword>
<name>A0A1B6GVY4_9HEMI</name>
<dbReference type="EMBL" id="GECZ01010017">
    <property type="protein sequence ID" value="JAS59752.1"/>
    <property type="molecule type" value="Transcribed_RNA"/>
</dbReference>
<evidence type="ECO:0000256" key="1">
    <source>
        <dbReference type="SAM" id="Phobius"/>
    </source>
</evidence>
<accession>A0A1B6GVY4</accession>
<gene>
    <name evidence="3" type="ORF">g.10637</name>
    <name evidence="2" type="ORF">g.10638</name>
</gene>
<feature type="transmembrane region" description="Helical" evidence="1">
    <location>
        <begin position="12"/>
        <end position="37"/>
    </location>
</feature>
<feature type="transmembrane region" description="Helical" evidence="1">
    <location>
        <begin position="57"/>
        <end position="82"/>
    </location>
</feature>
<keyword evidence="1" id="KW-1133">Transmembrane helix</keyword>
<dbReference type="AlphaFoldDB" id="A0A1B6GVY4"/>
<protein>
    <submittedName>
        <fullName evidence="3">Uncharacterized protein</fullName>
    </submittedName>
</protein>
<reference evidence="3" key="1">
    <citation type="submission" date="2015-11" db="EMBL/GenBank/DDBJ databases">
        <title>De novo transcriptome assembly of four potential Pierce s Disease insect vectors from Arizona vineyards.</title>
        <authorList>
            <person name="Tassone E.E."/>
        </authorList>
    </citation>
    <scope>NUCLEOTIDE SEQUENCE</scope>
</reference>
<organism evidence="3">
    <name type="scientific">Cuerna arida</name>
    <dbReference type="NCBI Taxonomy" id="1464854"/>
    <lineage>
        <taxon>Eukaryota</taxon>
        <taxon>Metazoa</taxon>
        <taxon>Ecdysozoa</taxon>
        <taxon>Arthropoda</taxon>
        <taxon>Hexapoda</taxon>
        <taxon>Insecta</taxon>
        <taxon>Pterygota</taxon>
        <taxon>Neoptera</taxon>
        <taxon>Paraneoptera</taxon>
        <taxon>Hemiptera</taxon>
        <taxon>Auchenorrhyncha</taxon>
        <taxon>Membracoidea</taxon>
        <taxon>Cicadellidae</taxon>
        <taxon>Cicadellinae</taxon>
        <taxon>Proconiini</taxon>
        <taxon>Cuerna</taxon>
    </lineage>
</organism>
<sequence>MFLSSFCCLLSLQVGASILAGVFITLASVIFIANIFYFTDGSEETSKNVSSDESEEVGWPTETLVIIIVFIILLIVAGILAFISSLNESRPAALLVLLLIIILLVFWLVLCIYSFYNDPDSNVSVCVSNHCPETFWLANLNYKLSRNGLSNKTSSKVEKINKVPVKGEEDLYELFQQQYKTTLNTPFNMFSSAKDNFSNKIKKRNDVLHKREINKDFKTNFKTSLYLFPNNAIQRHSEFYFLSNKTNKNEKKDKQSSYQHGFHFIAAILLFFINLIFLVYSALVMWSWADEIKWADYYIEEETIWYY</sequence>
<feature type="transmembrane region" description="Helical" evidence="1">
    <location>
        <begin position="261"/>
        <end position="283"/>
    </location>
</feature>
<dbReference type="EMBL" id="GECZ01003189">
    <property type="protein sequence ID" value="JAS66580.1"/>
    <property type="molecule type" value="Transcribed_RNA"/>
</dbReference>
<proteinExistence type="predicted"/>
<keyword evidence="1" id="KW-0472">Membrane</keyword>